<name>A0ACC2FCX4_DALPE</name>
<gene>
    <name evidence="1" type="ORF">DPEC_G00316950</name>
</gene>
<evidence type="ECO:0000313" key="2">
    <source>
        <dbReference type="Proteomes" id="UP001157502"/>
    </source>
</evidence>
<dbReference type="Proteomes" id="UP001157502">
    <property type="component" value="Chromosome 30"/>
</dbReference>
<reference evidence="1" key="1">
    <citation type="submission" date="2021-05" db="EMBL/GenBank/DDBJ databases">
        <authorList>
            <person name="Pan Q."/>
            <person name="Jouanno E."/>
            <person name="Zahm M."/>
            <person name="Klopp C."/>
            <person name="Cabau C."/>
            <person name="Louis A."/>
            <person name="Berthelot C."/>
            <person name="Parey E."/>
            <person name="Roest Crollius H."/>
            <person name="Montfort J."/>
            <person name="Robinson-Rechavi M."/>
            <person name="Bouchez O."/>
            <person name="Lampietro C."/>
            <person name="Lopez Roques C."/>
            <person name="Donnadieu C."/>
            <person name="Postlethwait J."/>
            <person name="Bobe J."/>
            <person name="Dillon D."/>
            <person name="Chandos A."/>
            <person name="von Hippel F."/>
            <person name="Guiguen Y."/>
        </authorList>
    </citation>
    <scope>NUCLEOTIDE SEQUENCE</scope>
    <source>
        <strain evidence="1">YG-Jan2019</strain>
    </source>
</reference>
<accession>A0ACC2FCX4</accession>
<proteinExistence type="predicted"/>
<dbReference type="EMBL" id="CM055757">
    <property type="protein sequence ID" value="KAJ7989191.1"/>
    <property type="molecule type" value="Genomic_DNA"/>
</dbReference>
<keyword evidence="2" id="KW-1185">Reference proteome</keyword>
<evidence type="ECO:0000313" key="1">
    <source>
        <dbReference type="EMBL" id="KAJ7989191.1"/>
    </source>
</evidence>
<protein>
    <submittedName>
        <fullName evidence="1">Uncharacterized protein</fullName>
    </submittedName>
</protein>
<organism evidence="1 2">
    <name type="scientific">Dallia pectoralis</name>
    <name type="common">Alaska blackfish</name>
    <dbReference type="NCBI Taxonomy" id="75939"/>
    <lineage>
        <taxon>Eukaryota</taxon>
        <taxon>Metazoa</taxon>
        <taxon>Chordata</taxon>
        <taxon>Craniata</taxon>
        <taxon>Vertebrata</taxon>
        <taxon>Euteleostomi</taxon>
        <taxon>Actinopterygii</taxon>
        <taxon>Neopterygii</taxon>
        <taxon>Teleostei</taxon>
        <taxon>Protacanthopterygii</taxon>
        <taxon>Esociformes</taxon>
        <taxon>Umbridae</taxon>
        <taxon>Dallia</taxon>
    </lineage>
</organism>
<comment type="caution">
    <text evidence="1">The sequence shown here is derived from an EMBL/GenBank/DDBJ whole genome shotgun (WGS) entry which is preliminary data.</text>
</comment>
<sequence>MHLRMGLFFALFLLTLAAPRIKDQLVQGLTGIRDVKHRHFLESPRQAKHITVVRTIQALDKHRTKRSLFFATGVKICPQENMKEVLSSHRAYYKLRVCQEAIWEAFRIFLDRVPNTEEYRHWTQACQHGSLCLDEVARNFSGTQEHIDMVARRVAEQEKIQQESTELPTAGGTGTDKCEKTPSLLFTNPTETEEIIQIPNFVPEEPTQKEHIVEFSVTVAEPGYGKLLLSDPAGPQYHDITSNLHNMMVRVFKKLPGFKDVRIMGFQLVQQQSDDVSVRYAVVFETTGEHEEDSVATPETGTLVHTNERRLKDMVSQALSEETSLPVDINTLSFEPDPSVSVRKELEATTLNTWLEESTGHSEGFIPSAAAGNVMDITETPDDMTVLSSSDSVAVPLSEADMAAEMPQEEVDESQSSVEVAVDVIAQTPEANIEAEEPGVGDPDETFDVKKTVEAEERTLAAHTEQPAIQGTLHVTETVDTFADYKWVWPPVSRTAATEQPTAEETFDVAKNVDVTEDYVWAWPPVTRTAVTEQPAAEHFTFFPPEEDNVDETLPTVEPEGDEGPTKGVDEEPGGDSTNFVTTVPLDVEPAHVETFTIATQSPTAPSSNHDVIQSEPKGVPSASILPGDTPPVPSKGEATAQEEESLGMDIEISDDDDMQEDVERVEADGTDTADRLDESDDEFDDPSESTAPPTLRHMNTPLMATAEKAKEMVVFFSLRVTNMMFSEDLSNKSSAEYRSLENTFLELNQFSEPSDSPNPGASKSRTGRQRTLASIPLLPYLQSNLSGFKQLEILNFRNGSVVVNSRMRLDEDVPQNVTHTVHCVLENFCNAASKRLDIEIDSRYLDIQSADQADPCRFLACDEFSRCAVNRWTGEAECQCDSGYRAVDGLPCQSICDLQPDYCFNDGRCEVIRGHGVTCRCPVGKYWHYHGDRCTELVTSPVDPTVVLGCLMGSLTLVCAVIGVLVFINRKCFGARKTVTLVNTLAPYAFENTLRVNPVFENDDGVLTQVSSISTTPPSGSGAGSSQTSENQEAFESIEHVDVNIEAISIDAVEWNENKHSMSNRVGNISCGPALAADRSNTDYLIPRQLYTTGPDKLVSEMVDFHHCISHNTEKHIEALEDVATNTKLLCVEGV</sequence>